<proteinExistence type="predicted"/>
<dbReference type="AlphaFoldDB" id="A0A9P5TQF0"/>
<organism evidence="1 2">
    <name type="scientific">Gymnopilus junonius</name>
    <name type="common">Spectacular rustgill mushroom</name>
    <name type="synonym">Gymnopilus spectabilis subsp. junonius</name>
    <dbReference type="NCBI Taxonomy" id="109634"/>
    <lineage>
        <taxon>Eukaryota</taxon>
        <taxon>Fungi</taxon>
        <taxon>Dikarya</taxon>
        <taxon>Basidiomycota</taxon>
        <taxon>Agaricomycotina</taxon>
        <taxon>Agaricomycetes</taxon>
        <taxon>Agaricomycetidae</taxon>
        <taxon>Agaricales</taxon>
        <taxon>Agaricineae</taxon>
        <taxon>Hymenogastraceae</taxon>
        <taxon>Gymnopilus</taxon>
    </lineage>
</organism>
<dbReference type="OrthoDB" id="2104739at2759"/>
<keyword evidence="2" id="KW-1185">Reference proteome</keyword>
<gene>
    <name evidence="1" type="ORF">CPB84DRAFT_295253</name>
</gene>
<comment type="caution">
    <text evidence="1">The sequence shown here is derived from an EMBL/GenBank/DDBJ whole genome shotgun (WGS) entry which is preliminary data.</text>
</comment>
<dbReference type="EMBL" id="JADNYJ010000015">
    <property type="protein sequence ID" value="KAF8907267.1"/>
    <property type="molecule type" value="Genomic_DNA"/>
</dbReference>
<evidence type="ECO:0000313" key="2">
    <source>
        <dbReference type="Proteomes" id="UP000724874"/>
    </source>
</evidence>
<evidence type="ECO:0000313" key="1">
    <source>
        <dbReference type="EMBL" id="KAF8907267.1"/>
    </source>
</evidence>
<dbReference type="Proteomes" id="UP000724874">
    <property type="component" value="Unassembled WGS sequence"/>
</dbReference>
<accession>A0A9P5TQF0</accession>
<reference evidence="1" key="1">
    <citation type="submission" date="2020-11" db="EMBL/GenBank/DDBJ databases">
        <authorList>
            <consortium name="DOE Joint Genome Institute"/>
            <person name="Ahrendt S."/>
            <person name="Riley R."/>
            <person name="Andreopoulos W."/>
            <person name="LaButti K."/>
            <person name="Pangilinan J."/>
            <person name="Ruiz-duenas F.J."/>
            <person name="Barrasa J.M."/>
            <person name="Sanchez-Garcia M."/>
            <person name="Camarero S."/>
            <person name="Miyauchi S."/>
            <person name="Serrano A."/>
            <person name="Linde D."/>
            <person name="Babiker R."/>
            <person name="Drula E."/>
            <person name="Ayuso-Fernandez I."/>
            <person name="Pacheco R."/>
            <person name="Padilla G."/>
            <person name="Ferreira P."/>
            <person name="Barriuso J."/>
            <person name="Kellner H."/>
            <person name="Castanera R."/>
            <person name="Alfaro M."/>
            <person name="Ramirez L."/>
            <person name="Pisabarro A.G."/>
            <person name="Kuo A."/>
            <person name="Tritt A."/>
            <person name="Lipzen A."/>
            <person name="He G."/>
            <person name="Yan M."/>
            <person name="Ng V."/>
            <person name="Cullen D."/>
            <person name="Martin F."/>
            <person name="Rosso M.-N."/>
            <person name="Henrissat B."/>
            <person name="Hibbett D."/>
            <person name="Martinez A.T."/>
            <person name="Grigoriev I.V."/>
        </authorList>
    </citation>
    <scope>NUCLEOTIDE SEQUENCE</scope>
    <source>
        <strain evidence="1">AH 44721</strain>
    </source>
</reference>
<name>A0A9P5TQF0_GYMJU</name>
<protein>
    <submittedName>
        <fullName evidence="1">Uncharacterized protein</fullName>
    </submittedName>
</protein>
<sequence>MFADVGHILPFWIGGRPVVYSYLRTFGNIPISFEEMRATLFKPPNSAIFDIAWRNLFNRFCISIQHDLSMDHYILRSYEPSVPPAILEHKDRPLIGLHAGPFTDIEYRLSEQFCNIHHAISKILYTSGADKVINEILDAEIGARETGLLCLREEFNEDEYGTMSTIAFRSPATNALGLTCWIGSLQNWRLPEPCPVPLMSDGKEVRY</sequence>